<comment type="caution">
    <text evidence="1">The sequence shown here is derived from an EMBL/GenBank/DDBJ whole genome shotgun (WGS) entry which is preliminary data.</text>
</comment>
<dbReference type="OrthoDB" id="9770450at2"/>
<dbReference type="EMBL" id="SMAI01000001">
    <property type="protein sequence ID" value="TCT08299.1"/>
    <property type="molecule type" value="Genomic_DNA"/>
</dbReference>
<sequence>MNRFLARILSFGKPSARSYDAAGGGRRWRGFVDMPNQIAAQLAARGPVGKRARALVANNPLAASGADAWGSALVGTGIKPQSTHPDGAVRADLNASFERWTDAADAEGCTDFYGLQALAARRMVVDGEAFATLTHDERATLKVRLLDAEQVDPALHRDAGGGVRIVAGVEFDSSGRRLAYHAFRERPGLPLGTVLDTVRLPAEDVCHLFRADVPGQVRGLSWFAPALLRLADYDAASDAQLMRQKVAALLTGFITDPNGVPADFQGAGDGLGNLDGGMEPGSLKVLLPGQDIRFSDPANVGSEVIEFMKVTAREIAVGLGVPYETLTGDLSDTNYSSIRAGLVEFRRRVEAIQHHVLVFQLCRPVWRRFVTTEILSGRIAAPGFERDPEPWLGARWITPRQEWVDPKKDAEAEIAAIGAGLMSRRQAVAARGYDLEALDAEIAADTARAAGLGLAFGAITTGPGALAPKEDLAPEEDAV</sequence>
<name>A0A4R3M7P3_9HYPH</name>
<dbReference type="GO" id="GO:0005198">
    <property type="term" value="F:structural molecule activity"/>
    <property type="evidence" value="ECO:0007669"/>
    <property type="project" value="InterPro"/>
</dbReference>
<reference evidence="1 2" key="1">
    <citation type="submission" date="2019-03" db="EMBL/GenBank/DDBJ databases">
        <title>Genomic Encyclopedia of Type Strains, Phase IV (KMG-IV): sequencing the most valuable type-strain genomes for metagenomic binning, comparative biology and taxonomic classification.</title>
        <authorList>
            <person name="Goeker M."/>
        </authorList>
    </citation>
    <scope>NUCLEOTIDE SEQUENCE [LARGE SCALE GENOMIC DNA]</scope>
    <source>
        <strain evidence="1 2">DSM 9035</strain>
    </source>
</reference>
<accession>A0A4R3M7P3</accession>
<keyword evidence="2" id="KW-1185">Reference proteome</keyword>
<dbReference type="Pfam" id="PF05136">
    <property type="entry name" value="Phage_portal_2"/>
    <property type="match status" value="1"/>
</dbReference>
<dbReference type="AlphaFoldDB" id="A0A4R3M7P3"/>
<evidence type="ECO:0000313" key="1">
    <source>
        <dbReference type="EMBL" id="TCT08299.1"/>
    </source>
</evidence>
<evidence type="ECO:0000313" key="2">
    <source>
        <dbReference type="Proteomes" id="UP000294664"/>
    </source>
</evidence>
<protein>
    <submittedName>
        <fullName evidence="1">Lambda family phage portal protein</fullName>
    </submittedName>
</protein>
<dbReference type="Proteomes" id="UP000294664">
    <property type="component" value="Unassembled WGS sequence"/>
</dbReference>
<proteinExistence type="predicted"/>
<dbReference type="GO" id="GO:0019068">
    <property type="term" value="P:virion assembly"/>
    <property type="evidence" value="ECO:0007669"/>
    <property type="project" value="InterPro"/>
</dbReference>
<dbReference type="NCBIfam" id="TIGR01539">
    <property type="entry name" value="portal_lambda"/>
    <property type="match status" value="1"/>
</dbReference>
<gene>
    <name evidence="1" type="ORF">EDC64_101823</name>
</gene>
<dbReference type="InterPro" id="IPR006429">
    <property type="entry name" value="Phage_lambda_portal"/>
</dbReference>
<organism evidence="1 2">
    <name type="scientific">Aquabacter spiritensis</name>
    <dbReference type="NCBI Taxonomy" id="933073"/>
    <lineage>
        <taxon>Bacteria</taxon>
        <taxon>Pseudomonadati</taxon>
        <taxon>Pseudomonadota</taxon>
        <taxon>Alphaproteobacteria</taxon>
        <taxon>Hyphomicrobiales</taxon>
        <taxon>Xanthobacteraceae</taxon>
        <taxon>Aquabacter</taxon>
    </lineage>
</organism>
<dbReference type="RefSeq" id="WP_132029922.1">
    <property type="nucleotide sequence ID" value="NZ_SMAI01000001.1"/>
</dbReference>